<organism evidence="1 2">
    <name type="scientific">Hyphodiscus hymeniophilus</name>
    <dbReference type="NCBI Taxonomy" id="353542"/>
    <lineage>
        <taxon>Eukaryota</taxon>
        <taxon>Fungi</taxon>
        <taxon>Dikarya</taxon>
        <taxon>Ascomycota</taxon>
        <taxon>Pezizomycotina</taxon>
        <taxon>Leotiomycetes</taxon>
        <taxon>Helotiales</taxon>
        <taxon>Hyphodiscaceae</taxon>
        <taxon>Hyphodiscus</taxon>
    </lineage>
</organism>
<comment type="caution">
    <text evidence="1">The sequence shown here is derived from an EMBL/GenBank/DDBJ whole genome shotgun (WGS) entry which is preliminary data.</text>
</comment>
<keyword evidence="2" id="KW-1185">Reference proteome</keyword>
<reference evidence="1" key="1">
    <citation type="submission" date="2019-07" db="EMBL/GenBank/DDBJ databases">
        <title>Hyphodiscus hymeniophilus genome sequencing and assembly.</title>
        <authorList>
            <person name="Kramer G."/>
            <person name="Nodwell J."/>
        </authorList>
    </citation>
    <scope>NUCLEOTIDE SEQUENCE</scope>
    <source>
        <strain evidence="1">ATCC 34498</strain>
    </source>
</reference>
<dbReference type="AlphaFoldDB" id="A0A9P6VI33"/>
<dbReference type="Proteomes" id="UP000785200">
    <property type="component" value="Unassembled WGS sequence"/>
</dbReference>
<evidence type="ECO:0000313" key="2">
    <source>
        <dbReference type="Proteomes" id="UP000785200"/>
    </source>
</evidence>
<evidence type="ECO:0000313" key="1">
    <source>
        <dbReference type="EMBL" id="KAG0648109.1"/>
    </source>
</evidence>
<protein>
    <submittedName>
        <fullName evidence="1">Uncharacterized protein</fullName>
    </submittedName>
</protein>
<sequence length="67" mass="7528">MSVLLYKDYEIIVSALEGYELLDSIIAGIVVEKVDASLIKNKRIRIVGAKYSGKILLEAFREITRAK</sequence>
<proteinExistence type="predicted"/>
<dbReference type="EMBL" id="VNKQ01000011">
    <property type="protein sequence ID" value="KAG0648109.1"/>
    <property type="molecule type" value="Genomic_DNA"/>
</dbReference>
<accession>A0A9P6VI33</accession>
<name>A0A9P6VI33_9HELO</name>
<gene>
    <name evidence="1" type="ORF">D0Z07_5887</name>
</gene>